<evidence type="ECO:0000313" key="2">
    <source>
        <dbReference type="Proteomes" id="UP000015105"/>
    </source>
</evidence>
<evidence type="ECO:0000313" key="1">
    <source>
        <dbReference type="EnsemblPlants" id="AET6Gv20689000.10"/>
    </source>
</evidence>
<reference evidence="2" key="1">
    <citation type="journal article" date="2014" name="Science">
        <title>Ancient hybridizations among the ancestral genomes of bread wheat.</title>
        <authorList>
            <consortium name="International Wheat Genome Sequencing Consortium,"/>
            <person name="Marcussen T."/>
            <person name="Sandve S.R."/>
            <person name="Heier L."/>
            <person name="Spannagl M."/>
            <person name="Pfeifer M."/>
            <person name="Jakobsen K.S."/>
            <person name="Wulff B.B."/>
            <person name="Steuernagel B."/>
            <person name="Mayer K.F."/>
            <person name="Olsen O.A."/>
        </authorList>
    </citation>
    <scope>NUCLEOTIDE SEQUENCE [LARGE SCALE GENOMIC DNA]</scope>
    <source>
        <strain evidence="2">cv. AL8/78</strain>
    </source>
</reference>
<dbReference type="EnsemblPlants" id="AET6Gv20689000.10">
    <property type="protein sequence ID" value="AET6Gv20689000.10"/>
    <property type="gene ID" value="AET6Gv20689000"/>
</dbReference>
<name>A0A453PCW0_AEGTS</name>
<sequence>EEASIRVGTLYENGDPLGRKELGRCVVEWLRQGMQSMASKFASAELQGDMADLTTAALTLNWGSAEGQLGFVIQAQPYLSSIPMPKGLESLCFKACTHYPTLFDHFQRELRAVLLSYQNQGLIYDWRSTQTWKLLKEMANSTHHRAAVRRTTPRTKAVHSSIGISLKKVRLMQDRIEDFVKHMSDLLRIERDAELEFTQEELNATTMLDNNSKPSKPVEYLVTHGQAQQEQCDTICNLSVISSSTGVWEAYIWFYSELKVNTSCLQPHCHLGTWFV</sequence>
<keyword evidence="2" id="KW-1185">Reference proteome</keyword>
<reference evidence="2" key="2">
    <citation type="journal article" date="2017" name="Nat. Plants">
        <title>The Aegilops tauschii genome reveals multiple impacts of transposons.</title>
        <authorList>
            <person name="Zhao G."/>
            <person name="Zou C."/>
            <person name="Li K."/>
            <person name="Wang K."/>
            <person name="Li T."/>
            <person name="Gao L."/>
            <person name="Zhang X."/>
            <person name="Wang H."/>
            <person name="Yang Z."/>
            <person name="Liu X."/>
            <person name="Jiang W."/>
            <person name="Mao L."/>
            <person name="Kong X."/>
            <person name="Jiao Y."/>
            <person name="Jia J."/>
        </authorList>
    </citation>
    <scope>NUCLEOTIDE SEQUENCE [LARGE SCALE GENOMIC DNA]</scope>
    <source>
        <strain evidence="2">cv. AL8/78</strain>
    </source>
</reference>
<dbReference type="AlphaFoldDB" id="A0A453PCW0"/>
<accession>A0A453PCW0</accession>
<reference evidence="1" key="4">
    <citation type="submission" date="2019-03" db="UniProtKB">
        <authorList>
            <consortium name="EnsemblPlants"/>
        </authorList>
    </citation>
    <scope>IDENTIFICATION</scope>
</reference>
<reference evidence="1" key="5">
    <citation type="journal article" date="2021" name="G3 (Bethesda)">
        <title>Aegilops tauschii genome assembly Aet v5.0 features greater sequence contiguity and improved annotation.</title>
        <authorList>
            <person name="Wang L."/>
            <person name="Zhu T."/>
            <person name="Rodriguez J.C."/>
            <person name="Deal K.R."/>
            <person name="Dubcovsky J."/>
            <person name="McGuire P.E."/>
            <person name="Lux T."/>
            <person name="Spannagl M."/>
            <person name="Mayer K.F.X."/>
            <person name="Baldrich P."/>
            <person name="Meyers B.C."/>
            <person name="Huo N."/>
            <person name="Gu Y.Q."/>
            <person name="Zhou H."/>
            <person name="Devos K.M."/>
            <person name="Bennetzen J.L."/>
            <person name="Unver T."/>
            <person name="Budak H."/>
            <person name="Gulick P.J."/>
            <person name="Galiba G."/>
            <person name="Kalapos B."/>
            <person name="Nelson D.R."/>
            <person name="Li P."/>
            <person name="You F.M."/>
            <person name="Luo M.C."/>
            <person name="Dvorak J."/>
        </authorList>
    </citation>
    <scope>NUCLEOTIDE SEQUENCE [LARGE SCALE GENOMIC DNA]</scope>
    <source>
        <strain evidence="1">cv. AL8/78</strain>
    </source>
</reference>
<dbReference type="Proteomes" id="UP000015105">
    <property type="component" value="Chromosome 6D"/>
</dbReference>
<organism evidence="1 2">
    <name type="scientific">Aegilops tauschii subsp. strangulata</name>
    <name type="common">Goatgrass</name>
    <dbReference type="NCBI Taxonomy" id="200361"/>
    <lineage>
        <taxon>Eukaryota</taxon>
        <taxon>Viridiplantae</taxon>
        <taxon>Streptophyta</taxon>
        <taxon>Embryophyta</taxon>
        <taxon>Tracheophyta</taxon>
        <taxon>Spermatophyta</taxon>
        <taxon>Magnoliopsida</taxon>
        <taxon>Liliopsida</taxon>
        <taxon>Poales</taxon>
        <taxon>Poaceae</taxon>
        <taxon>BOP clade</taxon>
        <taxon>Pooideae</taxon>
        <taxon>Triticodae</taxon>
        <taxon>Triticeae</taxon>
        <taxon>Triticinae</taxon>
        <taxon>Aegilops</taxon>
    </lineage>
</organism>
<protein>
    <submittedName>
        <fullName evidence="1">Uncharacterized protein</fullName>
    </submittedName>
</protein>
<dbReference type="Gramene" id="AET6Gv20689000.10">
    <property type="protein sequence ID" value="AET6Gv20689000.10"/>
    <property type="gene ID" value="AET6Gv20689000"/>
</dbReference>
<proteinExistence type="predicted"/>
<reference evidence="1" key="3">
    <citation type="journal article" date="2017" name="Nature">
        <title>Genome sequence of the progenitor of the wheat D genome Aegilops tauschii.</title>
        <authorList>
            <person name="Luo M.C."/>
            <person name="Gu Y.Q."/>
            <person name="Puiu D."/>
            <person name="Wang H."/>
            <person name="Twardziok S.O."/>
            <person name="Deal K.R."/>
            <person name="Huo N."/>
            <person name="Zhu T."/>
            <person name="Wang L."/>
            <person name="Wang Y."/>
            <person name="McGuire P.E."/>
            <person name="Liu S."/>
            <person name="Long H."/>
            <person name="Ramasamy R.K."/>
            <person name="Rodriguez J.C."/>
            <person name="Van S.L."/>
            <person name="Yuan L."/>
            <person name="Wang Z."/>
            <person name="Xia Z."/>
            <person name="Xiao L."/>
            <person name="Anderson O.D."/>
            <person name="Ouyang S."/>
            <person name="Liang Y."/>
            <person name="Zimin A.V."/>
            <person name="Pertea G."/>
            <person name="Qi P."/>
            <person name="Bennetzen J.L."/>
            <person name="Dai X."/>
            <person name="Dawson M.W."/>
            <person name="Muller H.G."/>
            <person name="Kugler K."/>
            <person name="Rivarola-Duarte L."/>
            <person name="Spannagl M."/>
            <person name="Mayer K.F.X."/>
            <person name="Lu F.H."/>
            <person name="Bevan M.W."/>
            <person name="Leroy P."/>
            <person name="Li P."/>
            <person name="You F.M."/>
            <person name="Sun Q."/>
            <person name="Liu Z."/>
            <person name="Lyons E."/>
            <person name="Wicker T."/>
            <person name="Salzberg S.L."/>
            <person name="Devos K.M."/>
            <person name="Dvorak J."/>
        </authorList>
    </citation>
    <scope>NUCLEOTIDE SEQUENCE [LARGE SCALE GENOMIC DNA]</scope>
    <source>
        <strain evidence="1">cv. AL8/78</strain>
    </source>
</reference>